<evidence type="ECO:0000256" key="2">
    <source>
        <dbReference type="ARBA" id="ARBA00004496"/>
    </source>
</evidence>
<dbReference type="RefSeq" id="WP_197203370.1">
    <property type="nucleotide sequence ID" value="NZ_SJPL01000001.1"/>
</dbReference>
<dbReference type="Pfam" id="PF22544">
    <property type="entry name" value="HYDIN_VesB_CFA65-like_Ig"/>
    <property type="match status" value="1"/>
</dbReference>
<dbReference type="Gene3D" id="2.60.40.10">
    <property type="entry name" value="Immunoglobulins"/>
    <property type="match status" value="1"/>
</dbReference>
<accession>A0A5C5Y1L1</accession>
<evidence type="ECO:0000256" key="3">
    <source>
        <dbReference type="ARBA" id="ARBA00022490"/>
    </source>
</evidence>
<reference evidence="8 9" key="1">
    <citation type="submission" date="2019-02" db="EMBL/GenBank/DDBJ databases">
        <title>Deep-cultivation of Planctomycetes and their phenomic and genomic characterization uncovers novel biology.</title>
        <authorList>
            <person name="Wiegand S."/>
            <person name="Jogler M."/>
            <person name="Boedeker C."/>
            <person name="Pinto D."/>
            <person name="Vollmers J."/>
            <person name="Rivas-Marin E."/>
            <person name="Kohn T."/>
            <person name="Peeters S.H."/>
            <person name="Heuer A."/>
            <person name="Rast P."/>
            <person name="Oberbeckmann S."/>
            <person name="Bunk B."/>
            <person name="Jeske O."/>
            <person name="Meyerdierks A."/>
            <person name="Storesund J.E."/>
            <person name="Kallscheuer N."/>
            <person name="Luecker S."/>
            <person name="Lage O.M."/>
            <person name="Pohl T."/>
            <person name="Merkel B.J."/>
            <person name="Hornburger P."/>
            <person name="Mueller R.-W."/>
            <person name="Bruemmer F."/>
            <person name="Labrenz M."/>
            <person name="Spormann A.M."/>
            <person name="Op Den Camp H."/>
            <person name="Overmann J."/>
            <person name="Amann R."/>
            <person name="Jetten M.S.M."/>
            <person name="Mascher T."/>
            <person name="Medema M.H."/>
            <person name="Devos D.P."/>
            <person name="Kaster A.-K."/>
            <person name="Ovreas L."/>
            <person name="Rohde M."/>
            <person name="Galperin M.Y."/>
            <person name="Jogler C."/>
        </authorList>
    </citation>
    <scope>NUCLEOTIDE SEQUENCE [LARGE SCALE GENOMIC DNA]</scope>
    <source>
        <strain evidence="8 9">Pan14r</strain>
    </source>
</reference>
<proteinExistence type="predicted"/>
<evidence type="ECO:0000313" key="8">
    <source>
        <dbReference type="EMBL" id="TWT68868.1"/>
    </source>
</evidence>
<dbReference type="InterPro" id="IPR053879">
    <property type="entry name" value="HYDIN_VesB_CFA65-like_Ig"/>
</dbReference>
<evidence type="ECO:0000256" key="1">
    <source>
        <dbReference type="ARBA" id="ARBA00004138"/>
    </source>
</evidence>
<dbReference type="EMBL" id="SJPL01000001">
    <property type="protein sequence ID" value="TWT68868.1"/>
    <property type="molecule type" value="Genomic_DNA"/>
</dbReference>
<keyword evidence="9" id="KW-1185">Reference proteome</keyword>
<gene>
    <name evidence="8" type="ORF">Pan14r_11510</name>
</gene>
<dbReference type="AlphaFoldDB" id="A0A5C5Y1L1"/>
<keyword evidence="4" id="KW-0969">Cilium</keyword>
<evidence type="ECO:0000256" key="4">
    <source>
        <dbReference type="ARBA" id="ARBA00023069"/>
    </source>
</evidence>
<evidence type="ECO:0000313" key="9">
    <source>
        <dbReference type="Proteomes" id="UP000317238"/>
    </source>
</evidence>
<feature type="signal peptide" evidence="6">
    <location>
        <begin position="1"/>
        <end position="31"/>
    </location>
</feature>
<protein>
    <recommendedName>
        <fullName evidence="7">HYDIN/VesB/CFA65-like Ig-like domain-containing protein</fullName>
    </recommendedName>
</protein>
<evidence type="ECO:0000256" key="5">
    <source>
        <dbReference type="ARBA" id="ARBA00023273"/>
    </source>
</evidence>
<organism evidence="8 9">
    <name type="scientific">Crateriforma conspicua</name>
    <dbReference type="NCBI Taxonomy" id="2527996"/>
    <lineage>
        <taxon>Bacteria</taxon>
        <taxon>Pseudomonadati</taxon>
        <taxon>Planctomycetota</taxon>
        <taxon>Planctomycetia</taxon>
        <taxon>Planctomycetales</taxon>
        <taxon>Planctomycetaceae</taxon>
        <taxon>Crateriforma</taxon>
    </lineage>
</organism>
<name>A0A5C5Y1L1_9PLAN</name>
<keyword evidence="3" id="KW-0963">Cytoplasm</keyword>
<comment type="caution">
    <text evidence="8">The sequence shown here is derived from an EMBL/GenBank/DDBJ whole genome shotgun (WGS) entry which is preliminary data.</text>
</comment>
<comment type="subcellular location">
    <subcellularLocation>
        <location evidence="1">Cell projection</location>
        <location evidence="1">Cilium</location>
    </subcellularLocation>
    <subcellularLocation>
        <location evidence="2">Cytoplasm</location>
    </subcellularLocation>
</comment>
<keyword evidence="5" id="KW-0966">Cell projection</keyword>
<dbReference type="Proteomes" id="UP000317238">
    <property type="component" value="Unassembled WGS sequence"/>
</dbReference>
<dbReference type="InterPro" id="IPR013783">
    <property type="entry name" value="Ig-like_fold"/>
</dbReference>
<feature type="domain" description="HYDIN/VesB/CFA65-like Ig-like" evidence="7">
    <location>
        <begin position="59"/>
        <end position="141"/>
    </location>
</feature>
<evidence type="ECO:0000256" key="6">
    <source>
        <dbReference type="SAM" id="SignalP"/>
    </source>
</evidence>
<evidence type="ECO:0000259" key="7">
    <source>
        <dbReference type="Pfam" id="PF22544"/>
    </source>
</evidence>
<feature type="chain" id="PRO_5022810153" description="HYDIN/VesB/CFA65-like Ig-like domain-containing protein" evidence="6">
    <location>
        <begin position="32"/>
        <end position="272"/>
    </location>
</feature>
<dbReference type="GO" id="GO:0005737">
    <property type="term" value="C:cytoplasm"/>
    <property type="evidence" value="ECO:0007669"/>
    <property type="project" value="UniProtKB-SubCell"/>
</dbReference>
<sequence length="272" mass="29623" precursor="true">MQTKNTAATDANLSILVAIIVLAATPLKAQAQEDAPSATRRPTALNATQVHQVDSQARFHQIDLGKLDPAEPVSLGITLSNTETIARPLKEVLVSCGCVAVTKDALSLDPGNTRLEFKVTPSTKAGTHRESIQFVYRDTDETSSEETTVLLTYLSKPRVVVEFERDAWEVDATDRGTLTRVIVLRSDVRDDLSSIVAATSRTDIALTVKDVRREGESFVREVVVTLTSGGKRSIQLPRHFSIHLKNKQRDKAIASVPMVAVAAVEVDITAIR</sequence>
<keyword evidence="6" id="KW-0732">Signal</keyword>